<keyword evidence="3" id="KW-1185">Reference proteome</keyword>
<evidence type="ECO:0000256" key="1">
    <source>
        <dbReference type="SAM" id="MobiDB-lite"/>
    </source>
</evidence>
<accession>A0A3S4ZN21</accession>
<sequence>MVVSSAKAWIEQKSHIIGSSRLLCPSIQTAVCTTERRRDEQRETAYRRAQVCQWVCRDVIVYSLSGACSTTFKEVMLPRLPVADVENAAQPSNTCSLAHLPNFISVLPPSPLSSRTPPLSLLYPPSGNSPTAPLSSPTATV</sequence>
<dbReference type="Proteomes" id="UP000784294">
    <property type="component" value="Unassembled WGS sequence"/>
</dbReference>
<reference evidence="2" key="1">
    <citation type="submission" date="2018-11" db="EMBL/GenBank/DDBJ databases">
        <authorList>
            <consortium name="Pathogen Informatics"/>
        </authorList>
    </citation>
    <scope>NUCLEOTIDE SEQUENCE</scope>
</reference>
<protein>
    <submittedName>
        <fullName evidence="2">Uncharacterized protein</fullName>
    </submittedName>
</protein>
<evidence type="ECO:0000313" key="2">
    <source>
        <dbReference type="EMBL" id="VEL15606.1"/>
    </source>
</evidence>
<feature type="compositionally biased region" description="Low complexity" evidence="1">
    <location>
        <begin position="118"/>
        <end position="130"/>
    </location>
</feature>
<comment type="caution">
    <text evidence="2">The sequence shown here is derived from an EMBL/GenBank/DDBJ whole genome shotgun (WGS) entry which is preliminary data.</text>
</comment>
<proteinExistence type="predicted"/>
<feature type="region of interest" description="Disordered" evidence="1">
    <location>
        <begin position="118"/>
        <end position="141"/>
    </location>
</feature>
<evidence type="ECO:0000313" key="3">
    <source>
        <dbReference type="Proteomes" id="UP000784294"/>
    </source>
</evidence>
<organism evidence="2 3">
    <name type="scientific">Protopolystoma xenopodis</name>
    <dbReference type="NCBI Taxonomy" id="117903"/>
    <lineage>
        <taxon>Eukaryota</taxon>
        <taxon>Metazoa</taxon>
        <taxon>Spiralia</taxon>
        <taxon>Lophotrochozoa</taxon>
        <taxon>Platyhelminthes</taxon>
        <taxon>Monogenea</taxon>
        <taxon>Polyopisthocotylea</taxon>
        <taxon>Polystomatidea</taxon>
        <taxon>Polystomatidae</taxon>
        <taxon>Protopolystoma</taxon>
    </lineage>
</organism>
<gene>
    <name evidence="2" type="ORF">PXEA_LOCUS9046</name>
</gene>
<dbReference type="AlphaFoldDB" id="A0A3S4ZN21"/>
<dbReference type="EMBL" id="CAAALY010025182">
    <property type="protein sequence ID" value="VEL15606.1"/>
    <property type="molecule type" value="Genomic_DNA"/>
</dbReference>
<feature type="compositionally biased region" description="Polar residues" evidence="1">
    <location>
        <begin position="131"/>
        <end position="141"/>
    </location>
</feature>
<name>A0A3S4ZN21_9PLAT</name>